<keyword evidence="3" id="KW-1185">Reference proteome</keyword>
<name>A0A4C1U522_EUMVA</name>
<proteinExistence type="predicted"/>
<dbReference type="EMBL" id="BGZK01000128">
    <property type="protein sequence ID" value="GBP21399.1"/>
    <property type="molecule type" value="Genomic_DNA"/>
</dbReference>
<evidence type="ECO:0000256" key="1">
    <source>
        <dbReference type="SAM" id="MobiDB-lite"/>
    </source>
</evidence>
<protein>
    <submittedName>
        <fullName evidence="2">Uncharacterized protein</fullName>
    </submittedName>
</protein>
<sequence>MKNSYLAQSFYSELLVPHVSASSIQGSMLTTDKLINEFLIYVKFLHHTHRASQSTLYFRPRTMRTREPGYACARGCGGRGRARRARSTAARQHQH</sequence>
<gene>
    <name evidence="2" type="ORF">EVAR_12000_1</name>
</gene>
<dbReference type="AlphaFoldDB" id="A0A4C1U522"/>
<feature type="region of interest" description="Disordered" evidence="1">
    <location>
        <begin position="75"/>
        <end position="95"/>
    </location>
</feature>
<reference evidence="2 3" key="1">
    <citation type="journal article" date="2019" name="Commun. Biol.">
        <title>The bagworm genome reveals a unique fibroin gene that provides high tensile strength.</title>
        <authorList>
            <person name="Kono N."/>
            <person name="Nakamura H."/>
            <person name="Ohtoshi R."/>
            <person name="Tomita M."/>
            <person name="Numata K."/>
            <person name="Arakawa K."/>
        </authorList>
    </citation>
    <scope>NUCLEOTIDE SEQUENCE [LARGE SCALE GENOMIC DNA]</scope>
</reference>
<dbReference type="Proteomes" id="UP000299102">
    <property type="component" value="Unassembled WGS sequence"/>
</dbReference>
<organism evidence="2 3">
    <name type="scientific">Eumeta variegata</name>
    <name type="common">Bagworm moth</name>
    <name type="synonym">Eumeta japonica</name>
    <dbReference type="NCBI Taxonomy" id="151549"/>
    <lineage>
        <taxon>Eukaryota</taxon>
        <taxon>Metazoa</taxon>
        <taxon>Ecdysozoa</taxon>
        <taxon>Arthropoda</taxon>
        <taxon>Hexapoda</taxon>
        <taxon>Insecta</taxon>
        <taxon>Pterygota</taxon>
        <taxon>Neoptera</taxon>
        <taxon>Endopterygota</taxon>
        <taxon>Lepidoptera</taxon>
        <taxon>Glossata</taxon>
        <taxon>Ditrysia</taxon>
        <taxon>Tineoidea</taxon>
        <taxon>Psychidae</taxon>
        <taxon>Oiketicinae</taxon>
        <taxon>Eumeta</taxon>
    </lineage>
</organism>
<evidence type="ECO:0000313" key="3">
    <source>
        <dbReference type="Proteomes" id="UP000299102"/>
    </source>
</evidence>
<comment type="caution">
    <text evidence="2">The sequence shown here is derived from an EMBL/GenBank/DDBJ whole genome shotgun (WGS) entry which is preliminary data.</text>
</comment>
<accession>A0A4C1U522</accession>
<feature type="compositionally biased region" description="Basic residues" evidence="1">
    <location>
        <begin position="80"/>
        <end position="95"/>
    </location>
</feature>
<evidence type="ECO:0000313" key="2">
    <source>
        <dbReference type="EMBL" id="GBP21399.1"/>
    </source>
</evidence>